<comment type="caution">
    <text evidence="2">The sequence shown here is derived from an EMBL/GenBank/DDBJ whole genome shotgun (WGS) entry which is preliminary data.</text>
</comment>
<dbReference type="SMART" id="SM00849">
    <property type="entry name" value="Lactamase_B"/>
    <property type="match status" value="1"/>
</dbReference>
<dbReference type="InterPro" id="IPR052533">
    <property type="entry name" value="WalJ/YycJ-like"/>
</dbReference>
<sequence length="257" mass="29148">MIGYCPLASGSKGNSIYFGSKDAKILIDAGISHLQLNSRLNEIGVKIEDIDAILITHEHFDHIAGLKVISEKENIPIFTNSDTAKSIYNNLHVLPKFKIFTTSEEFEYKDLKILPFSVPHDTLDPVGFVIKNQNLRFGFCTDLGFISSLVKESLKDLDYLYIESNHHIPYVHASKRSFVYKQRVLSRLGHLSNADCLKLLNEIVHPNLKHIHIAHISGECNSKELILDIFLKLLYEKKSKAKLTLAHQDKISDKIIL</sequence>
<reference evidence="2" key="1">
    <citation type="journal article" date="2015" name="Nature">
        <title>Complex archaea that bridge the gap between prokaryotes and eukaryotes.</title>
        <authorList>
            <person name="Spang A."/>
            <person name="Saw J.H."/>
            <person name="Jorgensen S.L."/>
            <person name="Zaremba-Niedzwiedzka K."/>
            <person name="Martijn J."/>
            <person name="Lind A.E."/>
            <person name="van Eijk R."/>
            <person name="Schleper C."/>
            <person name="Guy L."/>
            <person name="Ettema T.J."/>
        </authorList>
    </citation>
    <scope>NUCLEOTIDE SEQUENCE</scope>
</reference>
<dbReference type="Pfam" id="PF12706">
    <property type="entry name" value="Lactamase_B_2"/>
    <property type="match status" value="1"/>
</dbReference>
<evidence type="ECO:0000259" key="1">
    <source>
        <dbReference type="SMART" id="SM00849"/>
    </source>
</evidence>
<proteinExistence type="predicted"/>
<protein>
    <recommendedName>
        <fullName evidence="1">Metallo-beta-lactamase domain-containing protein</fullName>
    </recommendedName>
</protein>
<dbReference type="InterPro" id="IPR036866">
    <property type="entry name" value="RibonucZ/Hydroxyglut_hydro"/>
</dbReference>
<dbReference type="AlphaFoldDB" id="A0A0F9IIE5"/>
<dbReference type="SUPFAM" id="SSF56281">
    <property type="entry name" value="Metallo-hydrolase/oxidoreductase"/>
    <property type="match status" value="1"/>
</dbReference>
<dbReference type="Gene3D" id="3.60.15.10">
    <property type="entry name" value="Ribonuclease Z/Hydroxyacylglutathione hydrolase-like"/>
    <property type="match status" value="1"/>
</dbReference>
<gene>
    <name evidence="2" type="ORF">LCGC14_1575940</name>
</gene>
<dbReference type="InterPro" id="IPR001279">
    <property type="entry name" value="Metallo-B-lactamas"/>
</dbReference>
<dbReference type="EMBL" id="LAZR01012345">
    <property type="protein sequence ID" value="KKM27317.1"/>
    <property type="molecule type" value="Genomic_DNA"/>
</dbReference>
<feature type="domain" description="Metallo-beta-lactamase" evidence="1">
    <location>
        <begin position="12"/>
        <end position="190"/>
    </location>
</feature>
<dbReference type="PANTHER" id="PTHR47619">
    <property type="entry name" value="METALLO-HYDROLASE YYCJ-RELATED"/>
    <property type="match status" value="1"/>
</dbReference>
<name>A0A0F9IIE5_9ZZZZ</name>
<evidence type="ECO:0000313" key="2">
    <source>
        <dbReference type="EMBL" id="KKM27317.1"/>
    </source>
</evidence>
<accession>A0A0F9IIE5</accession>
<organism evidence="2">
    <name type="scientific">marine sediment metagenome</name>
    <dbReference type="NCBI Taxonomy" id="412755"/>
    <lineage>
        <taxon>unclassified sequences</taxon>
        <taxon>metagenomes</taxon>
        <taxon>ecological metagenomes</taxon>
    </lineage>
</organism>
<dbReference type="PANTHER" id="PTHR47619:SF1">
    <property type="entry name" value="EXODEOXYRIBONUCLEASE WALJ"/>
    <property type="match status" value="1"/>
</dbReference>